<accession>A0A1J1HFW0</accession>
<evidence type="ECO:0000313" key="1">
    <source>
        <dbReference type="EMBL" id="CRK86300.1"/>
    </source>
</evidence>
<protein>
    <submittedName>
        <fullName evidence="1">CLUMA_CG000320, isoform A</fullName>
    </submittedName>
</protein>
<keyword evidence="2" id="KW-1185">Reference proteome</keyword>
<reference evidence="1 2" key="1">
    <citation type="submission" date="2015-04" db="EMBL/GenBank/DDBJ databases">
        <authorList>
            <person name="Syromyatnikov M.Y."/>
            <person name="Popov V.N."/>
        </authorList>
    </citation>
    <scope>NUCLEOTIDE SEQUENCE [LARGE SCALE GENOMIC DNA]</scope>
</reference>
<dbReference type="EMBL" id="CVRI01000001">
    <property type="protein sequence ID" value="CRK86300.1"/>
    <property type="molecule type" value="Genomic_DNA"/>
</dbReference>
<name>A0A1J1HFW0_9DIPT</name>
<dbReference type="Proteomes" id="UP000183832">
    <property type="component" value="Unassembled WGS sequence"/>
</dbReference>
<organism evidence="1 2">
    <name type="scientific">Clunio marinus</name>
    <dbReference type="NCBI Taxonomy" id="568069"/>
    <lineage>
        <taxon>Eukaryota</taxon>
        <taxon>Metazoa</taxon>
        <taxon>Ecdysozoa</taxon>
        <taxon>Arthropoda</taxon>
        <taxon>Hexapoda</taxon>
        <taxon>Insecta</taxon>
        <taxon>Pterygota</taxon>
        <taxon>Neoptera</taxon>
        <taxon>Endopterygota</taxon>
        <taxon>Diptera</taxon>
        <taxon>Nematocera</taxon>
        <taxon>Chironomoidea</taxon>
        <taxon>Chironomidae</taxon>
        <taxon>Clunio</taxon>
    </lineage>
</organism>
<sequence>MCLFEVNKQCSRNMTLARKKETKGAYLTCINEKAGEKNKAGTLKLLHDITVLSSIQKMKCTEK</sequence>
<dbReference type="AlphaFoldDB" id="A0A1J1HFW0"/>
<proteinExistence type="predicted"/>
<gene>
    <name evidence="1" type="ORF">CLUMA_CG000320</name>
</gene>
<evidence type="ECO:0000313" key="2">
    <source>
        <dbReference type="Proteomes" id="UP000183832"/>
    </source>
</evidence>